<gene>
    <name evidence="7" type="ORF">N8I77_007130</name>
</gene>
<protein>
    <submittedName>
        <fullName evidence="7">Uncharacterized protein</fullName>
    </submittedName>
</protein>
<dbReference type="PANTHER" id="PTHR46206:SF4">
    <property type="entry name" value="P450, PUTATIVE (EUROFUNG)-RELATED"/>
    <property type="match status" value="1"/>
</dbReference>
<dbReference type="AlphaFoldDB" id="A0AAD9W1K4"/>
<keyword evidence="6" id="KW-1133">Transmembrane helix</keyword>
<evidence type="ECO:0000256" key="6">
    <source>
        <dbReference type="SAM" id="Phobius"/>
    </source>
</evidence>
<dbReference type="EMBL" id="JAUJFL010000004">
    <property type="protein sequence ID" value="KAK2604179.1"/>
    <property type="molecule type" value="Genomic_DNA"/>
</dbReference>
<keyword evidence="3" id="KW-0479">Metal-binding</keyword>
<keyword evidence="4" id="KW-0560">Oxidoreductase</keyword>
<comment type="caution">
    <text evidence="7">The sequence shown here is derived from an EMBL/GenBank/DDBJ whole genome shotgun (WGS) entry which is preliminary data.</text>
</comment>
<dbReference type="PANTHER" id="PTHR46206">
    <property type="entry name" value="CYTOCHROME P450"/>
    <property type="match status" value="1"/>
</dbReference>
<feature type="transmembrane region" description="Helical" evidence="6">
    <location>
        <begin position="20"/>
        <end position="40"/>
    </location>
</feature>
<keyword evidence="8" id="KW-1185">Reference proteome</keyword>
<dbReference type="GO" id="GO:0016491">
    <property type="term" value="F:oxidoreductase activity"/>
    <property type="evidence" value="ECO:0007669"/>
    <property type="project" value="UniProtKB-KW"/>
</dbReference>
<sequence length="232" mass="26037">MELYPVSLNSHRYIRAPIHFEGGLLIVALLISLAIIAVVFRLPKSEKFKDGLMTANKLFRYEPAVFARFRWIINARKILRAADKKAQGHPYRLYRGDTDQIVLPTSMIPELNGLGIDCLNSRESHSFGLLGHLTGMDVVRVTSFHVRVLLSYISPALPSLFAVMGERISAGVQDKFPQSHEWMPMKPSKAVVHCISEAIALILFGAEMTRDIPELVHLSHEHTNNGTPSQEE</sequence>
<dbReference type="GO" id="GO:0046872">
    <property type="term" value="F:metal ion binding"/>
    <property type="evidence" value="ECO:0007669"/>
    <property type="project" value="UniProtKB-KW"/>
</dbReference>
<evidence type="ECO:0000256" key="1">
    <source>
        <dbReference type="ARBA" id="ARBA00001971"/>
    </source>
</evidence>
<evidence type="ECO:0000313" key="7">
    <source>
        <dbReference type="EMBL" id="KAK2604179.1"/>
    </source>
</evidence>
<proteinExistence type="inferred from homology"/>
<dbReference type="Proteomes" id="UP001265746">
    <property type="component" value="Unassembled WGS sequence"/>
</dbReference>
<evidence type="ECO:0000256" key="5">
    <source>
        <dbReference type="ARBA" id="ARBA00023004"/>
    </source>
</evidence>
<evidence type="ECO:0000256" key="2">
    <source>
        <dbReference type="ARBA" id="ARBA00010617"/>
    </source>
</evidence>
<comment type="similarity">
    <text evidence="2">Belongs to the cytochrome P450 family.</text>
</comment>
<keyword evidence="5" id="KW-0408">Iron</keyword>
<accession>A0AAD9W1K4</accession>
<organism evidence="7 8">
    <name type="scientific">Phomopsis amygdali</name>
    <name type="common">Fusicoccum amygdali</name>
    <dbReference type="NCBI Taxonomy" id="1214568"/>
    <lineage>
        <taxon>Eukaryota</taxon>
        <taxon>Fungi</taxon>
        <taxon>Dikarya</taxon>
        <taxon>Ascomycota</taxon>
        <taxon>Pezizomycotina</taxon>
        <taxon>Sordariomycetes</taxon>
        <taxon>Sordariomycetidae</taxon>
        <taxon>Diaporthales</taxon>
        <taxon>Diaporthaceae</taxon>
        <taxon>Diaporthe</taxon>
    </lineage>
</organism>
<comment type="cofactor">
    <cofactor evidence="1">
        <name>heme</name>
        <dbReference type="ChEBI" id="CHEBI:30413"/>
    </cofactor>
</comment>
<evidence type="ECO:0000256" key="4">
    <source>
        <dbReference type="ARBA" id="ARBA00023002"/>
    </source>
</evidence>
<evidence type="ECO:0000313" key="8">
    <source>
        <dbReference type="Proteomes" id="UP001265746"/>
    </source>
</evidence>
<keyword evidence="6" id="KW-0812">Transmembrane</keyword>
<reference evidence="7" key="1">
    <citation type="submission" date="2023-06" db="EMBL/GenBank/DDBJ databases">
        <authorList>
            <person name="Noh H."/>
        </authorList>
    </citation>
    <scope>NUCLEOTIDE SEQUENCE</scope>
    <source>
        <strain evidence="7">DUCC20226</strain>
    </source>
</reference>
<name>A0AAD9W1K4_PHOAM</name>
<keyword evidence="6" id="KW-0472">Membrane</keyword>
<evidence type="ECO:0000256" key="3">
    <source>
        <dbReference type="ARBA" id="ARBA00022723"/>
    </source>
</evidence>